<feature type="chain" id="PRO_5039118631" description="Porin family protein" evidence="1">
    <location>
        <begin position="27"/>
        <end position="266"/>
    </location>
</feature>
<name>A0A9D8L071_9GAMM</name>
<dbReference type="EMBL" id="JAFKMG010000672">
    <property type="protein sequence ID" value="MBN8799147.1"/>
    <property type="molecule type" value="Genomic_DNA"/>
</dbReference>
<gene>
    <name evidence="2" type="ORF">J0H45_07285</name>
</gene>
<protein>
    <recommendedName>
        <fullName evidence="4">Porin family protein</fullName>
    </recommendedName>
</protein>
<keyword evidence="1" id="KW-0732">Signal</keyword>
<dbReference type="Proteomes" id="UP000664815">
    <property type="component" value="Unassembled WGS sequence"/>
</dbReference>
<evidence type="ECO:0000313" key="3">
    <source>
        <dbReference type="Proteomes" id="UP000664815"/>
    </source>
</evidence>
<evidence type="ECO:0000313" key="2">
    <source>
        <dbReference type="EMBL" id="MBN8799147.1"/>
    </source>
</evidence>
<reference evidence="2" key="1">
    <citation type="submission" date="2021-02" db="EMBL/GenBank/DDBJ databases">
        <title>Thiocyanate and organic carbon inputs drive convergent selection for specific autotrophic Afipia and Thiobacillus strains within complex microbiomes.</title>
        <authorList>
            <person name="Huddy R.J."/>
            <person name="Sachdeva R."/>
            <person name="Kadzinga F."/>
            <person name="Kantor R.S."/>
            <person name="Harrison S.T.L."/>
            <person name="Banfield J.F."/>
        </authorList>
    </citation>
    <scope>NUCLEOTIDE SEQUENCE</scope>
    <source>
        <strain evidence="2">SCN18_10_11_15_R1_P_69_7</strain>
    </source>
</reference>
<evidence type="ECO:0008006" key="4">
    <source>
        <dbReference type="Google" id="ProtNLM"/>
    </source>
</evidence>
<comment type="caution">
    <text evidence="2">The sequence shown here is derived from an EMBL/GenBank/DDBJ whole genome shotgun (WGS) entry which is preliminary data.</text>
</comment>
<dbReference type="RefSeq" id="WP_273080459.1">
    <property type="nucleotide sequence ID" value="NZ_JAFKME010000003.1"/>
</dbReference>
<sequence>MKKGIRAACAGAAVLAAMAWMQDAQAQRAPWWERQKAAQAAAQAAEGDEVTAQADAMPPPVRQPLSHAPAIRREKIEGPGYTWIEAGVARLDVDLYDVGEHGNGGYARGSVAVTDNLYVFGGYDRVSKQWNMQGERLEIAIDQAEIGLGASLSLSPRTDFISELSLLRLGAKLDYRDREYPEDDFSGRDHLYAGKLMLGIRARPVPNLELWAKAGYLRVDDNLLVDHSMVGNVGLQYRFTPEWGLVGEAEFYEDVRFYRLGVRASF</sequence>
<proteinExistence type="predicted"/>
<dbReference type="AlphaFoldDB" id="A0A9D8L071"/>
<evidence type="ECO:0000256" key="1">
    <source>
        <dbReference type="SAM" id="SignalP"/>
    </source>
</evidence>
<organism evidence="2 3">
    <name type="scientific">Stenotrophomonas nitritireducens</name>
    <dbReference type="NCBI Taxonomy" id="83617"/>
    <lineage>
        <taxon>Bacteria</taxon>
        <taxon>Pseudomonadati</taxon>
        <taxon>Pseudomonadota</taxon>
        <taxon>Gammaproteobacteria</taxon>
        <taxon>Lysobacterales</taxon>
        <taxon>Lysobacteraceae</taxon>
        <taxon>Stenotrophomonas</taxon>
    </lineage>
</organism>
<accession>A0A9D8L071</accession>
<feature type="signal peptide" evidence="1">
    <location>
        <begin position="1"/>
        <end position="26"/>
    </location>
</feature>